<dbReference type="EMBL" id="ML993888">
    <property type="protein sequence ID" value="KAF2203991.1"/>
    <property type="molecule type" value="Genomic_DNA"/>
</dbReference>
<sequence>MQRCVGTSLMPKAGTLRDASDRSVRLCPSAKFPNLIFATFSNSNIWSPDSKTFVFFVAVIVCQCCRVARLYWGCGVNRKHDRVSAPNHFIQPLTRHESSISIK</sequence>
<organism evidence="1 2">
    <name type="scientific">Delitschia confertaspora ATCC 74209</name>
    <dbReference type="NCBI Taxonomy" id="1513339"/>
    <lineage>
        <taxon>Eukaryota</taxon>
        <taxon>Fungi</taxon>
        <taxon>Dikarya</taxon>
        <taxon>Ascomycota</taxon>
        <taxon>Pezizomycotina</taxon>
        <taxon>Dothideomycetes</taxon>
        <taxon>Pleosporomycetidae</taxon>
        <taxon>Pleosporales</taxon>
        <taxon>Delitschiaceae</taxon>
        <taxon>Delitschia</taxon>
    </lineage>
</organism>
<accession>A0A9P4MUT3</accession>
<gene>
    <name evidence="1" type="ORF">GQ43DRAFT_222588</name>
</gene>
<dbReference type="Proteomes" id="UP000799536">
    <property type="component" value="Unassembled WGS sequence"/>
</dbReference>
<comment type="caution">
    <text evidence="1">The sequence shown here is derived from an EMBL/GenBank/DDBJ whole genome shotgun (WGS) entry which is preliminary data.</text>
</comment>
<evidence type="ECO:0000313" key="1">
    <source>
        <dbReference type="EMBL" id="KAF2203991.1"/>
    </source>
</evidence>
<proteinExistence type="predicted"/>
<reference evidence="1" key="1">
    <citation type="journal article" date="2020" name="Stud. Mycol.">
        <title>101 Dothideomycetes genomes: a test case for predicting lifestyles and emergence of pathogens.</title>
        <authorList>
            <person name="Haridas S."/>
            <person name="Albert R."/>
            <person name="Binder M."/>
            <person name="Bloem J."/>
            <person name="Labutti K."/>
            <person name="Salamov A."/>
            <person name="Andreopoulos B."/>
            <person name="Baker S."/>
            <person name="Barry K."/>
            <person name="Bills G."/>
            <person name="Bluhm B."/>
            <person name="Cannon C."/>
            <person name="Castanera R."/>
            <person name="Culley D."/>
            <person name="Daum C."/>
            <person name="Ezra D."/>
            <person name="Gonzalez J."/>
            <person name="Henrissat B."/>
            <person name="Kuo A."/>
            <person name="Liang C."/>
            <person name="Lipzen A."/>
            <person name="Lutzoni F."/>
            <person name="Magnuson J."/>
            <person name="Mondo S."/>
            <person name="Nolan M."/>
            <person name="Ohm R."/>
            <person name="Pangilinan J."/>
            <person name="Park H.-J."/>
            <person name="Ramirez L."/>
            <person name="Alfaro M."/>
            <person name="Sun H."/>
            <person name="Tritt A."/>
            <person name="Yoshinaga Y."/>
            <person name="Zwiers L.-H."/>
            <person name="Turgeon B."/>
            <person name="Goodwin S."/>
            <person name="Spatafora J."/>
            <person name="Crous P."/>
            <person name="Grigoriev I."/>
        </authorList>
    </citation>
    <scope>NUCLEOTIDE SEQUENCE</scope>
    <source>
        <strain evidence="1">ATCC 74209</strain>
    </source>
</reference>
<keyword evidence="2" id="KW-1185">Reference proteome</keyword>
<name>A0A9P4MUT3_9PLEO</name>
<protein>
    <submittedName>
        <fullName evidence="1">Uncharacterized protein</fullName>
    </submittedName>
</protein>
<dbReference type="AlphaFoldDB" id="A0A9P4MUT3"/>
<evidence type="ECO:0000313" key="2">
    <source>
        <dbReference type="Proteomes" id="UP000799536"/>
    </source>
</evidence>